<evidence type="ECO:0000313" key="2">
    <source>
        <dbReference type="EMBL" id="EMT50103.1"/>
    </source>
</evidence>
<proteinExistence type="predicted"/>
<protein>
    <submittedName>
        <fullName evidence="2">Uncharacterized protein</fullName>
    </submittedName>
</protein>
<dbReference type="Proteomes" id="UP000012081">
    <property type="component" value="Unassembled WGS sequence"/>
</dbReference>
<sequence>MKKSFFAVLSMLFVVLSLGGFASAQTEGTHASTEEEKVVVEDLTYEEAIQRIAKYSGRPLEEVKKEHPQKLQSLDALSAACGYGEVSQRLKVSDTYRPRFIAIVNKCRDGSVSQML</sequence>
<name>M8D9S9_9BACL</name>
<dbReference type="EMBL" id="APBN01000021">
    <property type="protein sequence ID" value="EMT50103.1"/>
    <property type="molecule type" value="Genomic_DNA"/>
</dbReference>
<organism evidence="2 3">
    <name type="scientific">Brevibacillus borstelensis AK1</name>
    <dbReference type="NCBI Taxonomy" id="1300222"/>
    <lineage>
        <taxon>Bacteria</taxon>
        <taxon>Bacillati</taxon>
        <taxon>Bacillota</taxon>
        <taxon>Bacilli</taxon>
        <taxon>Bacillales</taxon>
        <taxon>Paenibacillaceae</taxon>
        <taxon>Brevibacillus</taxon>
    </lineage>
</organism>
<comment type="caution">
    <text evidence="2">The sequence shown here is derived from an EMBL/GenBank/DDBJ whole genome shotgun (WGS) entry which is preliminary data.</text>
</comment>
<feature type="signal peptide" evidence="1">
    <location>
        <begin position="1"/>
        <end position="24"/>
    </location>
</feature>
<feature type="chain" id="PRO_5004095106" evidence="1">
    <location>
        <begin position="25"/>
        <end position="116"/>
    </location>
</feature>
<dbReference type="AlphaFoldDB" id="M8D9S9"/>
<gene>
    <name evidence="2" type="ORF">I532_24166</name>
</gene>
<accession>M8D9S9</accession>
<reference evidence="2 3" key="1">
    <citation type="submission" date="2013-03" db="EMBL/GenBank/DDBJ databases">
        <title>Assembly of a new bacterial strain Brevibacillus borstelensis AK1.</title>
        <authorList>
            <person name="Rajan I."/>
            <person name="PoliReddy D."/>
            <person name="Sugumar T."/>
            <person name="Rathinam K."/>
            <person name="Alqarawi S."/>
            <person name="Khalil A.B."/>
            <person name="Sivakumar N."/>
        </authorList>
    </citation>
    <scope>NUCLEOTIDE SEQUENCE [LARGE SCALE GENOMIC DNA]</scope>
    <source>
        <strain evidence="2 3">AK1</strain>
    </source>
</reference>
<evidence type="ECO:0000313" key="3">
    <source>
        <dbReference type="Proteomes" id="UP000012081"/>
    </source>
</evidence>
<dbReference type="RefSeq" id="WP_003392697.1">
    <property type="nucleotide sequence ID" value="NZ_APBN01000021.1"/>
</dbReference>
<evidence type="ECO:0000256" key="1">
    <source>
        <dbReference type="SAM" id="SignalP"/>
    </source>
</evidence>
<keyword evidence="1" id="KW-0732">Signal</keyword>
<keyword evidence="3" id="KW-1185">Reference proteome</keyword>